<protein>
    <submittedName>
        <fullName evidence="1">Uncharacterized protein</fullName>
    </submittedName>
</protein>
<sequence length="141" mass="15641">MLQGVIVAKVQDSTLGLIKLHFVGLCPSTQPFQISLQSSPIFQVVDTCSQLSVIRKFTDERFNTLIHVINENIEQSWSQHRPLRDTTGDWQPVGYGTIHHQSLGLTIQPVPNPAKSAPVQAASLSRGMLWETVLKALLKSK</sequence>
<accession>A0A8K1LDH1</accession>
<gene>
    <name evidence="1" type="ORF">HGM15179_017257</name>
</gene>
<organism evidence="1 2">
    <name type="scientific">Zosterops borbonicus</name>
    <dbReference type="NCBI Taxonomy" id="364589"/>
    <lineage>
        <taxon>Eukaryota</taxon>
        <taxon>Metazoa</taxon>
        <taxon>Chordata</taxon>
        <taxon>Craniata</taxon>
        <taxon>Vertebrata</taxon>
        <taxon>Euteleostomi</taxon>
        <taxon>Archelosauria</taxon>
        <taxon>Archosauria</taxon>
        <taxon>Dinosauria</taxon>
        <taxon>Saurischia</taxon>
        <taxon>Theropoda</taxon>
        <taxon>Coelurosauria</taxon>
        <taxon>Aves</taxon>
        <taxon>Neognathae</taxon>
        <taxon>Neoaves</taxon>
        <taxon>Telluraves</taxon>
        <taxon>Australaves</taxon>
        <taxon>Passeriformes</taxon>
        <taxon>Sylvioidea</taxon>
        <taxon>Zosteropidae</taxon>
        <taxon>Zosterops</taxon>
    </lineage>
</organism>
<evidence type="ECO:0000313" key="1">
    <source>
        <dbReference type="EMBL" id="TRZ09859.1"/>
    </source>
</evidence>
<dbReference type="EMBL" id="SWJQ01000988">
    <property type="protein sequence ID" value="TRZ09859.1"/>
    <property type="molecule type" value="Genomic_DNA"/>
</dbReference>
<keyword evidence="2" id="KW-1185">Reference proteome</keyword>
<evidence type="ECO:0000313" key="2">
    <source>
        <dbReference type="Proteomes" id="UP000796761"/>
    </source>
</evidence>
<dbReference type="OrthoDB" id="10347897at2759"/>
<proteinExistence type="predicted"/>
<reference evidence="1" key="1">
    <citation type="submission" date="2019-04" db="EMBL/GenBank/DDBJ databases">
        <title>Genome assembly of Zosterops borbonicus 15179.</title>
        <authorList>
            <person name="Leroy T."/>
            <person name="Anselmetti Y."/>
            <person name="Tilak M.-K."/>
            <person name="Nabholz B."/>
        </authorList>
    </citation>
    <scope>NUCLEOTIDE SEQUENCE</scope>
    <source>
        <strain evidence="1">HGM_15179</strain>
        <tissue evidence="1">Muscle</tissue>
    </source>
</reference>
<comment type="caution">
    <text evidence="1">The sequence shown here is derived from an EMBL/GenBank/DDBJ whole genome shotgun (WGS) entry which is preliminary data.</text>
</comment>
<name>A0A8K1LDH1_9PASS</name>
<dbReference type="Proteomes" id="UP000796761">
    <property type="component" value="Unassembled WGS sequence"/>
</dbReference>
<dbReference type="AlphaFoldDB" id="A0A8K1LDH1"/>